<sequence>MEPVSLGIGNASLAGLFETAIDGFRYVRVGQEFGTDLQTNCLMLDNAQVRLSRCGEAVGLSVQTAAATSLQNTTVSKEDIDRAEDRLVTNDFRAKKESENEIEINLIMPPGTRTLRERMQKICHQRQRGTSIGKKAKWAIYKKEHFQNLVGNVDTLVRDLVELFPATHPSQSVLCDEEAEEFRDVEALDLLKDIAKAHDAPFADSLAKLTGRSGTTYKTWNNKDNTRVLNQIAGDQTLYGAQTFTL</sequence>
<dbReference type="InParanoid" id="A0A1V8S831"/>
<dbReference type="InterPro" id="IPR038305">
    <property type="entry name" value="HeLo_sf"/>
</dbReference>
<protein>
    <recommendedName>
        <fullName evidence="1">Prion-inhibition and propagation HeLo domain-containing protein</fullName>
    </recommendedName>
</protein>
<dbReference type="STRING" id="1507870.A0A1V8S831"/>
<organism evidence="2 3">
    <name type="scientific">Cryoendolithus antarcticus</name>
    <dbReference type="NCBI Taxonomy" id="1507870"/>
    <lineage>
        <taxon>Eukaryota</taxon>
        <taxon>Fungi</taxon>
        <taxon>Dikarya</taxon>
        <taxon>Ascomycota</taxon>
        <taxon>Pezizomycotina</taxon>
        <taxon>Dothideomycetes</taxon>
        <taxon>Dothideomycetidae</taxon>
        <taxon>Cladosporiales</taxon>
        <taxon>Cladosporiaceae</taxon>
        <taxon>Cryoendolithus</taxon>
    </lineage>
</organism>
<evidence type="ECO:0000259" key="1">
    <source>
        <dbReference type="Pfam" id="PF14479"/>
    </source>
</evidence>
<feature type="domain" description="Prion-inhibition and propagation HeLo" evidence="1">
    <location>
        <begin position="6"/>
        <end position="191"/>
    </location>
</feature>
<dbReference type="Pfam" id="PF14479">
    <property type="entry name" value="HeLo"/>
    <property type="match status" value="1"/>
</dbReference>
<accession>A0A1V8S831</accession>
<dbReference type="PANTHER" id="PTHR37542:SF3">
    <property type="entry name" value="PRION-INHIBITION AND PROPAGATION HELO DOMAIN-CONTAINING PROTEIN"/>
    <property type="match status" value="1"/>
</dbReference>
<dbReference type="OrthoDB" id="20872at2759"/>
<reference evidence="3" key="1">
    <citation type="submission" date="2017-03" db="EMBL/GenBank/DDBJ databases">
        <title>Genomes of endolithic fungi from Antarctica.</title>
        <authorList>
            <person name="Coleine C."/>
            <person name="Masonjones S."/>
            <person name="Stajich J.E."/>
        </authorList>
    </citation>
    <scope>NUCLEOTIDE SEQUENCE [LARGE SCALE GENOMIC DNA]</scope>
    <source>
        <strain evidence="3">CCFEE 5527</strain>
    </source>
</reference>
<dbReference type="Proteomes" id="UP000192596">
    <property type="component" value="Unassembled WGS sequence"/>
</dbReference>
<proteinExistence type="predicted"/>
<evidence type="ECO:0000313" key="3">
    <source>
        <dbReference type="Proteomes" id="UP000192596"/>
    </source>
</evidence>
<dbReference type="Gene3D" id="1.20.120.1020">
    <property type="entry name" value="Prion-inhibition and propagation, HeLo domain"/>
    <property type="match status" value="1"/>
</dbReference>
<name>A0A1V8S831_9PEZI</name>
<dbReference type="EMBL" id="NAJO01000101">
    <property type="protein sequence ID" value="OQN95378.1"/>
    <property type="molecule type" value="Genomic_DNA"/>
</dbReference>
<keyword evidence="3" id="KW-1185">Reference proteome</keyword>
<dbReference type="PANTHER" id="PTHR37542">
    <property type="entry name" value="HELO DOMAIN-CONTAINING PROTEIN-RELATED"/>
    <property type="match status" value="1"/>
</dbReference>
<evidence type="ECO:0000313" key="2">
    <source>
        <dbReference type="EMBL" id="OQN95378.1"/>
    </source>
</evidence>
<comment type="caution">
    <text evidence="2">The sequence shown here is derived from an EMBL/GenBank/DDBJ whole genome shotgun (WGS) entry which is preliminary data.</text>
</comment>
<dbReference type="InterPro" id="IPR029498">
    <property type="entry name" value="HeLo_dom"/>
</dbReference>
<dbReference type="AlphaFoldDB" id="A0A1V8S831"/>
<gene>
    <name evidence="2" type="ORF">B0A48_18613</name>
</gene>